<evidence type="ECO:0008006" key="3">
    <source>
        <dbReference type="Google" id="ProtNLM"/>
    </source>
</evidence>
<reference evidence="1 2" key="1">
    <citation type="submission" date="2023-08" db="EMBL/GenBank/DDBJ databases">
        <title>Implementing the SeqCode for naming new Mesorhizobium species isolated from Vachellia karroo root nodules.</title>
        <authorList>
            <person name="Van Lill M."/>
        </authorList>
    </citation>
    <scope>NUCLEOTIDE SEQUENCE [LARGE SCALE GENOMIC DNA]</scope>
    <source>
        <strain evidence="1 2">VK24D</strain>
    </source>
</reference>
<dbReference type="EMBL" id="JAVIIW010000021">
    <property type="protein sequence ID" value="MDX8480455.1"/>
    <property type="molecule type" value="Genomic_DNA"/>
</dbReference>
<dbReference type="RefSeq" id="WP_320288777.1">
    <property type="nucleotide sequence ID" value="NZ_JAVIIW010000021.1"/>
</dbReference>
<accession>A0ABU4Y2Y2</accession>
<sequence>MVNLKHIERSIRRNRLVWAMLQYRDLLVYRRFRGRDVESGRAFARELAKTGGDNFCFAVGFNTPWVVDVLTKAWVTYSTDVMLVVVDNSSSVAARKAHQEICAKRGIPYLGLPKNPEANPARSHGIAMNWVYYNIVQHLEPETFGFIDHDCLPIEPFSLRGRLGDRAAYGWRRLPGSNYYFTQPVDDPGWFLWAGLCFYQYAAVSDKMIDFRPTMERGMDTGGGNWAPVYSKLRSENVGFAVETQTLIDIDGHMVGYQTFDRALLHIGGASYKGLSTQLDYRQKLSDHIWDTYLGGTQDRLFAV</sequence>
<name>A0ABU4Y2Y2_9HYPH</name>
<comment type="caution">
    <text evidence="1">The sequence shown here is derived from an EMBL/GenBank/DDBJ whole genome shotgun (WGS) entry which is preliminary data.</text>
</comment>
<dbReference type="Proteomes" id="UP001287059">
    <property type="component" value="Unassembled WGS sequence"/>
</dbReference>
<proteinExistence type="predicted"/>
<keyword evidence="2" id="KW-1185">Reference proteome</keyword>
<protein>
    <recommendedName>
        <fullName evidence="3">Glycosyltransferase family 2 protein</fullName>
    </recommendedName>
</protein>
<organism evidence="1 2">
    <name type="scientific">Mesorhizobium album</name>
    <dbReference type="NCBI Taxonomy" id="3072314"/>
    <lineage>
        <taxon>Bacteria</taxon>
        <taxon>Pseudomonadati</taxon>
        <taxon>Pseudomonadota</taxon>
        <taxon>Alphaproteobacteria</taxon>
        <taxon>Hyphomicrobiales</taxon>
        <taxon>Phyllobacteriaceae</taxon>
        <taxon>Mesorhizobium</taxon>
    </lineage>
</organism>
<gene>
    <name evidence="1" type="ORF">RFN28_18595</name>
</gene>
<evidence type="ECO:0000313" key="1">
    <source>
        <dbReference type="EMBL" id="MDX8480455.1"/>
    </source>
</evidence>
<evidence type="ECO:0000313" key="2">
    <source>
        <dbReference type="Proteomes" id="UP001287059"/>
    </source>
</evidence>